<protein>
    <recommendedName>
        <fullName evidence="9">Germ cell-specific gene 1-like protein</fullName>
    </recommendedName>
</protein>
<dbReference type="AlphaFoldDB" id="A0AAV7PVC0"/>
<dbReference type="GO" id="GO:0010646">
    <property type="term" value="P:regulation of cell communication"/>
    <property type="evidence" value="ECO:0007669"/>
    <property type="project" value="UniProtKB-ARBA"/>
</dbReference>
<keyword evidence="4 10" id="KW-0812">Transmembrane</keyword>
<dbReference type="GO" id="GO:0051049">
    <property type="term" value="P:regulation of transport"/>
    <property type="evidence" value="ECO:0007669"/>
    <property type="project" value="UniProtKB-ARBA"/>
</dbReference>
<feature type="transmembrane region" description="Helical" evidence="10">
    <location>
        <begin position="154"/>
        <end position="179"/>
    </location>
</feature>
<evidence type="ECO:0000313" key="12">
    <source>
        <dbReference type="Proteomes" id="UP001066276"/>
    </source>
</evidence>
<feature type="transmembrane region" description="Helical" evidence="10">
    <location>
        <begin position="117"/>
        <end position="142"/>
    </location>
</feature>
<evidence type="ECO:0000256" key="9">
    <source>
        <dbReference type="ARBA" id="ARBA00073105"/>
    </source>
</evidence>
<evidence type="ECO:0000256" key="8">
    <source>
        <dbReference type="ARBA" id="ARBA00034103"/>
    </source>
</evidence>
<evidence type="ECO:0000256" key="7">
    <source>
        <dbReference type="ARBA" id="ARBA00023136"/>
    </source>
</evidence>
<comment type="similarity">
    <text evidence="2">Belongs to the GSG1 family.</text>
</comment>
<evidence type="ECO:0000256" key="3">
    <source>
        <dbReference type="ARBA" id="ARBA00022475"/>
    </source>
</evidence>
<evidence type="ECO:0000256" key="6">
    <source>
        <dbReference type="ARBA" id="ARBA00023018"/>
    </source>
</evidence>
<feature type="transmembrane region" description="Helical" evidence="10">
    <location>
        <begin position="199"/>
        <end position="224"/>
    </location>
</feature>
<name>A0AAV7PVC0_PLEWA</name>
<gene>
    <name evidence="11" type="ORF">NDU88_009223</name>
</gene>
<evidence type="ECO:0000256" key="1">
    <source>
        <dbReference type="ARBA" id="ARBA00004651"/>
    </source>
</evidence>
<evidence type="ECO:0000256" key="2">
    <source>
        <dbReference type="ARBA" id="ARBA00007425"/>
    </source>
</evidence>
<keyword evidence="7 10" id="KW-0472">Membrane</keyword>
<comment type="subcellular location">
    <subcellularLocation>
        <location evidence="1">Cell membrane</location>
        <topology evidence="1">Multi-pass membrane protein</topology>
    </subcellularLocation>
    <subcellularLocation>
        <location evidence="8">Synapse</location>
    </subcellularLocation>
</comment>
<dbReference type="PANTHER" id="PTHR10671:SF40">
    <property type="entry name" value="GERM CELL-SPECIFIC GENE 1-LIKE PROTEIN 2"/>
    <property type="match status" value="1"/>
</dbReference>
<evidence type="ECO:0000256" key="5">
    <source>
        <dbReference type="ARBA" id="ARBA00022989"/>
    </source>
</evidence>
<keyword evidence="5 10" id="KW-1133">Transmembrane helix</keyword>
<sequence length="302" mass="34298">MDRRHRASIALTLNILSLIFAITAFTSSYWCQGTRKVPKPICTSKVKERETYCIRVNSSDSNDSSVVQYTWEAGDDKFIQRHFHAGIWYSCEEIFGSSGEKCRSFITLTPLEDRGVLWLSIVAELIYIMLLLAGVSLMSIEVCHYTTFIDGLKLNAFAAIVTVLSGLFGMVAHMMYTTVFQMTVNLGPEDWKPQTWDYGWSYCLAWGSFTCCMAASVTTINRYTKTILEFKHKKRNLERTLKSKHKMPAHAAAQQVWDMYIGTVHSTTDNLMDLPVNGHNTNSTSMFANVNMVTKTQSEEYC</sequence>
<dbReference type="EMBL" id="JANPWB010000011">
    <property type="protein sequence ID" value="KAJ1130879.1"/>
    <property type="molecule type" value="Genomic_DNA"/>
</dbReference>
<dbReference type="GO" id="GO:0005886">
    <property type="term" value="C:plasma membrane"/>
    <property type="evidence" value="ECO:0007669"/>
    <property type="project" value="UniProtKB-SubCell"/>
</dbReference>
<dbReference type="Pfam" id="PF07803">
    <property type="entry name" value="GSG-1"/>
    <property type="match status" value="1"/>
</dbReference>
<evidence type="ECO:0000256" key="4">
    <source>
        <dbReference type="ARBA" id="ARBA00022692"/>
    </source>
</evidence>
<dbReference type="InterPro" id="IPR050579">
    <property type="entry name" value="PMP-22/EMP/MP20-like"/>
</dbReference>
<dbReference type="InterPro" id="IPR012478">
    <property type="entry name" value="GSG-1"/>
</dbReference>
<keyword evidence="3" id="KW-1003">Cell membrane</keyword>
<accession>A0AAV7PVC0</accession>
<dbReference type="Gene3D" id="1.20.140.150">
    <property type="match status" value="1"/>
</dbReference>
<dbReference type="Proteomes" id="UP001066276">
    <property type="component" value="Chromosome 7"/>
</dbReference>
<keyword evidence="6" id="KW-0770">Synapse</keyword>
<evidence type="ECO:0000313" key="11">
    <source>
        <dbReference type="EMBL" id="KAJ1130879.1"/>
    </source>
</evidence>
<comment type="caution">
    <text evidence="11">The sequence shown here is derived from an EMBL/GenBank/DDBJ whole genome shotgun (WGS) entry which is preliminary data.</text>
</comment>
<keyword evidence="12" id="KW-1185">Reference proteome</keyword>
<dbReference type="FunFam" id="1.20.140.150:FF:000005">
    <property type="entry name" value="Germ cell-specific gene 1-like"/>
    <property type="match status" value="1"/>
</dbReference>
<evidence type="ECO:0000256" key="10">
    <source>
        <dbReference type="SAM" id="Phobius"/>
    </source>
</evidence>
<dbReference type="GO" id="GO:0032279">
    <property type="term" value="C:asymmetric synapse"/>
    <property type="evidence" value="ECO:0007669"/>
    <property type="project" value="UniProtKB-ARBA"/>
</dbReference>
<reference evidence="11" key="1">
    <citation type="journal article" date="2022" name="bioRxiv">
        <title>Sequencing and chromosome-scale assembly of the giantPleurodeles waltlgenome.</title>
        <authorList>
            <person name="Brown T."/>
            <person name="Elewa A."/>
            <person name="Iarovenko S."/>
            <person name="Subramanian E."/>
            <person name="Araus A.J."/>
            <person name="Petzold A."/>
            <person name="Susuki M."/>
            <person name="Suzuki K.-i.T."/>
            <person name="Hayashi T."/>
            <person name="Toyoda A."/>
            <person name="Oliveira C."/>
            <person name="Osipova E."/>
            <person name="Leigh N.D."/>
            <person name="Simon A."/>
            <person name="Yun M.H."/>
        </authorList>
    </citation>
    <scope>NUCLEOTIDE SEQUENCE</scope>
    <source>
        <strain evidence="11">20211129_DDA</strain>
        <tissue evidence="11">Liver</tissue>
    </source>
</reference>
<dbReference type="PANTHER" id="PTHR10671">
    <property type="entry name" value="EPITHELIAL MEMBRANE PROTEIN-RELATED"/>
    <property type="match status" value="1"/>
</dbReference>
<organism evidence="11 12">
    <name type="scientific">Pleurodeles waltl</name>
    <name type="common">Iberian ribbed newt</name>
    <dbReference type="NCBI Taxonomy" id="8319"/>
    <lineage>
        <taxon>Eukaryota</taxon>
        <taxon>Metazoa</taxon>
        <taxon>Chordata</taxon>
        <taxon>Craniata</taxon>
        <taxon>Vertebrata</taxon>
        <taxon>Euteleostomi</taxon>
        <taxon>Amphibia</taxon>
        <taxon>Batrachia</taxon>
        <taxon>Caudata</taxon>
        <taxon>Salamandroidea</taxon>
        <taxon>Salamandridae</taxon>
        <taxon>Pleurodelinae</taxon>
        <taxon>Pleurodeles</taxon>
    </lineage>
</organism>
<dbReference type="GO" id="GO:0098978">
    <property type="term" value="C:glutamatergic synapse"/>
    <property type="evidence" value="ECO:0007669"/>
    <property type="project" value="UniProtKB-ARBA"/>
</dbReference>
<proteinExistence type="inferred from homology"/>
<feature type="transmembrane region" description="Helical" evidence="10">
    <location>
        <begin position="7"/>
        <end position="30"/>
    </location>
</feature>
<dbReference type="GO" id="GO:0023051">
    <property type="term" value="P:regulation of signaling"/>
    <property type="evidence" value="ECO:0007669"/>
    <property type="project" value="UniProtKB-ARBA"/>
</dbReference>